<dbReference type="EMBL" id="GBXM01034290">
    <property type="protein sequence ID" value="JAH74287.1"/>
    <property type="molecule type" value="Transcribed_RNA"/>
</dbReference>
<accession>A0A0E9V8D1</accession>
<evidence type="ECO:0000313" key="1">
    <source>
        <dbReference type="EMBL" id="JAH74287.1"/>
    </source>
</evidence>
<sequence>MFGFEMNWR</sequence>
<protein>
    <submittedName>
        <fullName evidence="1">Uncharacterized protein</fullName>
    </submittedName>
</protein>
<reference evidence="1" key="2">
    <citation type="journal article" date="2015" name="Fish Shellfish Immunol.">
        <title>Early steps in the European eel (Anguilla anguilla)-Vibrio vulnificus interaction in the gills: Role of the RtxA13 toxin.</title>
        <authorList>
            <person name="Callol A."/>
            <person name="Pajuelo D."/>
            <person name="Ebbesson L."/>
            <person name="Teles M."/>
            <person name="MacKenzie S."/>
            <person name="Amaro C."/>
        </authorList>
    </citation>
    <scope>NUCLEOTIDE SEQUENCE</scope>
</reference>
<name>A0A0E9V8D1_ANGAN</name>
<proteinExistence type="predicted"/>
<organism evidence="1">
    <name type="scientific">Anguilla anguilla</name>
    <name type="common">European freshwater eel</name>
    <name type="synonym">Muraena anguilla</name>
    <dbReference type="NCBI Taxonomy" id="7936"/>
    <lineage>
        <taxon>Eukaryota</taxon>
        <taxon>Metazoa</taxon>
        <taxon>Chordata</taxon>
        <taxon>Craniata</taxon>
        <taxon>Vertebrata</taxon>
        <taxon>Euteleostomi</taxon>
        <taxon>Actinopterygii</taxon>
        <taxon>Neopterygii</taxon>
        <taxon>Teleostei</taxon>
        <taxon>Anguilliformes</taxon>
        <taxon>Anguillidae</taxon>
        <taxon>Anguilla</taxon>
    </lineage>
</organism>
<reference evidence="1" key="1">
    <citation type="submission" date="2014-11" db="EMBL/GenBank/DDBJ databases">
        <authorList>
            <person name="Amaro Gonzalez C."/>
        </authorList>
    </citation>
    <scope>NUCLEOTIDE SEQUENCE</scope>
</reference>